<dbReference type="PANTHER" id="PTHR11820">
    <property type="entry name" value="ACYLPYRUVASE"/>
    <property type="match status" value="1"/>
</dbReference>
<reference evidence="4 5" key="1">
    <citation type="submission" date="2011-10" db="EMBL/GenBank/DDBJ databases">
        <title>The Noncontiguous Finished genome of Thermanaerovibrio velox DSM 12556.</title>
        <authorList>
            <consortium name="US DOE Joint Genome Institute (JGI-PGF)"/>
            <person name="Lucas S."/>
            <person name="Copeland A."/>
            <person name="Lapidus A."/>
            <person name="Glavina del Rio T."/>
            <person name="Dalin E."/>
            <person name="Tice H."/>
            <person name="Bruce D."/>
            <person name="Goodwin L."/>
            <person name="Pitluck S."/>
            <person name="Peters L."/>
            <person name="Mikhailova N."/>
            <person name="Teshima H."/>
            <person name="Kyrpides N."/>
            <person name="Mavromatis K."/>
            <person name="Ivanova N."/>
            <person name="Markowitz V."/>
            <person name="Cheng J.-F."/>
            <person name="Hugenholtz P."/>
            <person name="Woyke T."/>
            <person name="Wu D."/>
            <person name="Spring S."/>
            <person name="Brambilla E.-M."/>
            <person name="Klenk H.-P."/>
            <person name="Eisen J.A."/>
        </authorList>
    </citation>
    <scope>NUCLEOTIDE SEQUENCE [LARGE SCALE GENOMIC DNA]</scope>
    <source>
        <strain evidence="4 5">DSM 12556</strain>
    </source>
</reference>
<dbReference type="OrthoDB" id="9805307at2"/>
<dbReference type="Gene3D" id="2.30.30.370">
    <property type="entry name" value="FAH"/>
    <property type="match status" value="1"/>
</dbReference>
<evidence type="ECO:0000259" key="2">
    <source>
        <dbReference type="Pfam" id="PF01557"/>
    </source>
</evidence>
<feature type="domain" description="Rv2993c-like N-terminal" evidence="3">
    <location>
        <begin position="5"/>
        <end position="59"/>
    </location>
</feature>
<keyword evidence="1" id="KW-0479">Metal-binding</keyword>
<evidence type="ECO:0000313" key="4">
    <source>
        <dbReference type="EMBL" id="EHM09493.1"/>
    </source>
</evidence>
<dbReference type="FunFam" id="3.90.850.10:FF:000002">
    <property type="entry name" value="2-hydroxyhepta-2,4-diene-1,7-dioate isomerase"/>
    <property type="match status" value="1"/>
</dbReference>
<dbReference type="Gene3D" id="3.90.850.10">
    <property type="entry name" value="Fumarylacetoacetase-like, C-terminal domain"/>
    <property type="match status" value="1"/>
</dbReference>
<dbReference type="InterPro" id="IPR011234">
    <property type="entry name" value="Fumarylacetoacetase-like_C"/>
</dbReference>
<dbReference type="GO" id="GO:0046872">
    <property type="term" value="F:metal ion binding"/>
    <property type="evidence" value="ECO:0007669"/>
    <property type="project" value="UniProtKB-KW"/>
</dbReference>
<organism evidence="4 5">
    <name type="scientific">Thermanaerovibrio velox DSM 12556</name>
    <dbReference type="NCBI Taxonomy" id="926567"/>
    <lineage>
        <taxon>Bacteria</taxon>
        <taxon>Thermotogati</taxon>
        <taxon>Synergistota</taxon>
        <taxon>Synergistia</taxon>
        <taxon>Synergistales</taxon>
        <taxon>Synergistaceae</taxon>
        <taxon>Thermanaerovibrio</taxon>
    </lineage>
</organism>
<feature type="domain" description="Fumarylacetoacetase-like C-terminal" evidence="2">
    <location>
        <begin position="65"/>
        <end position="258"/>
    </location>
</feature>
<dbReference type="HOGENOM" id="CLU_028458_4_2_0"/>
<dbReference type="RefSeq" id="WP_006582987.1">
    <property type="nucleotide sequence ID" value="NZ_CM001377.1"/>
</dbReference>
<dbReference type="Proteomes" id="UP000005730">
    <property type="component" value="Chromosome"/>
</dbReference>
<dbReference type="GO" id="GO:0016853">
    <property type="term" value="F:isomerase activity"/>
    <property type="evidence" value="ECO:0007669"/>
    <property type="project" value="UniProtKB-ARBA"/>
</dbReference>
<dbReference type="PANTHER" id="PTHR11820:SF7">
    <property type="entry name" value="ACYLPYRUVASE FAHD1, MITOCHONDRIAL"/>
    <property type="match status" value="1"/>
</dbReference>
<dbReference type="Pfam" id="PF10370">
    <property type="entry name" value="Rv2993c-like_N"/>
    <property type="match status" value="1"/>
</dbReference>
<dbReference type="eggNOG" id="COG0179">
    <property type="taxonomic scope" value="Bacteria"/>
</dbReference>
<dbReference type="InterPro" id="IPR036663">
    <property type="entry name" value="Fumarylacetoacetase_C_sf"/>
</dbReference>
<dbReference type="InterPro" id="IPR018833">
    <property type="entry name" value="Rv2993c-like_N"/>
</dbReference>
<proteinExistence type="predicted"/>
<gene>
    <name evidence="4" type="ORF">TheveDRAFT_0323</name>
</gene>
<keyword evidence="5" id="KW-1185">Reference proteome</keyword>
<evidence type="ECO:0000256" key="1">
    <source>
        <dbReference type="ARBA" id="ARBA00022723"/>
    </source>
</evidence>
<evidence type="ECO:0000313" key="5">
    <source>
        <dbReference type="Proteomes" id="UP000005730"/>
    </source>
</evidence>
<dbReference type="STRING" id="926567.TheveDRAFT_0323"/>
<accession>H0UP80</accession>
<dbReference type="Pfam" id="PF01557">
    <property type="entry name" value="FAA_hydrolase"/>
    <property type="match status" value="1"/>
</dbReference>
<evidence type="ECO:0000259" key="3">
    <source>
        <dbReference type="Pfam" id="PF10370"/>
    </source>
</evidence>
<dbReference type="SUPFAM" id="SSF56529">
    <property type="entry name" value="FAH"/>
    <property type="match status" value="1"/>
</dbReference>
<dbReference type="GO" id="GO:0019752">
    <property type="term" value="P:carboxylic acid metabolic process"/>
    <property type="evidence" value="ECO:0007669"/>
    <property type="project" value="UniProtKB-ARBA"/>
</dbReference>
<dbReference type="AlphaFoldDB" id="H0UP80"/>
<protein>
    <submittedName>
        <fullName evidence="4">2-keto-4-pentenoate hydratase/2-oxohepta-3-ene-1,7-dioic acid hydratase</fullName>
    </submittedName>
</protein>
<name>H0UP80_9BACT</name>
<dbReference type="EMBL" id="CM001377">
    <property type="protein sequence ID" value="EHM09493.1"/>
    <property type="molecule type" value="Genomic_DNA"/>
</dbReference>
<sequence>MAGERFCRFYVPGDGTERFGVFGRSGGEERVEEVSGGPFGPFERTGLSFALGDVRFLPPVKPGSVYCVGRNYAEHASELGNSVPQEPLVFLKPVTSLIGSGEAIRLPLWAGRIDYEGELAVIIGRRCRNLREDEALDAVLGYICFNDVTARELQRKDGQWTRAKGFDTFAPIGPWVLLGGSMEGLGDLVTRVNGVEVQRGCFADMVFPVGRIISYISSFATLMPGDVIATGTPAGVGPLRPGDRVEVFVEGIGCLSNPCEGC</sequence>
<dbReference type="GO" id="GO:0018773">
    <property type="term" value="F:acetylpyruvate hydrolase activity"/>
    <property type="evidence" value="ECO:0007669"/>
    <property type="project" value="TreeGrafter"/>
</dbReference>